<gene>
    <name evidence="1" type="ORF">RBB77_15985</name>
</gene>
<reference evidence="1" key="1">
    <citation type="submission" date="2023-08" db="EMBL/GenBank/DDBJ databases">
        <authorList>
            <person name="Messyasz A."/>
            <person name="Mannisto M.K."/>
            <person name="Kerkhof L.J."/>
            <person name="Haggblom M."/>
        </authorList>
    </citation>
    <scope>NUCLEOTIDE SEQUENCE</scope>
    <source>
        <strain evidence="1">X5P6</strain>
    </source>
</reference>
<dbReference type="RefSeq" id="WP_353062783.1">
    <property type="nucleotide sequence ID" value="NZ_CP132942.1"/>
</dbReference>
<evidence type="ECO:0000313" key="1">
    <source>
        <dbReference type="EMBL" id="XCB31938.1"/>
    </source>
</evidence>
<sequence length="87" mass="9647">MTQLDVLYRYGVPPTEASAVAMAKMREVYGVRLVALDEAKKTVKVEFDATRLTEPVIYELLRRAGLDIVETMPMFAPPPPPEPVVAS</sequence>
<reference evidence="1" key="2">
    <citation type="journal article" date="2024" name="Environ. Microbiol.">
        <title>Genome analysis and description of Tunturibacter gen. nov. expands the diversity of Terriglobia in tundra soils.</title>
        <authorList>
            <person name="Messyasz A."/>
            <person name="Mannisto M.K."/>
            <person name="Kerkhof L.J."/>
            <person name="Haggblom M.M."/>
        </authorList>
    </citation>
    <scope>NUCLEOTIDE SEQUENCE</scope>
    <source>
        <strain evidence="1">X5P6</strain>
    </source>
</reference>
<evidence type="ECO:0008006" key="2">
    <source>
        <dbReference type="Google" id="ProtNLM"/>
    </source>
</evidence>
<dbReference type="EMBL" id="CP132942">
    <property type="protein sequence ID" value="XCB31938.1"/>
    <property type="molecule type" value="Genomic_DNA"/>
</dbReference>
<dbReference type="KEGG" id="tpsc:RBB77_15985"/>
<organism evidence="1">
    <name type="scientific">Tunturiibacter psychrotolerans</name>
    <dbReference type="NCBI Taxonomy" id="3069686"/>
    <lineage>
        <taxon>Bacteria</taxon>
        <taxon>Pseudomonadati</taxon>
        <taxon>Acidobacteriota</taxon>
        <taxon>Terriglobia</taxon>
        <taxon>Terriglobales</taxon>
        <taxon>Acidobacteriaceae</taxon>
        <taxon>Tunturiibacter</taxon>
    </lineage>
</organism>
<accession>A0AAU7ZLX1</accession>
<dbReference type="AlphaFoldDB" id="A0AAU7ZLX1"/>
<name>A0AAU7ZLX1_9BACT</name>
<protein>
    <recommendedName>
        <fullName evidence="2">HMA domain-containing protein</fullName>
    </recommendedName>
</protein>
<proteinExistence type="predicted"/>